<dbReference type="SUPFAM" id="SSF55856">
    <property type="entry name" value="Cytochrome b5-like heme/steroid binding domain"/>
    <property type="match status" value="1"/>
</dbReference>
<evidence type="ECO:0000313" key="2">
    <source>
        <dbReference type="EMBL" id="MBH1939393.1"/>
    </source>
</evidence>
<dbReference type="AlphaFoldDB" id="A0A8J7KZ52"/>
<comment type="caution">
    <text evidence="2">The sequence shown here is derived from an EMBL/GenBank/DDBJ whole genome shotgun (WGS) entry which is preliminary data.</text>
</comment>
<accession>A0A8J7KZ52</accession>
<dbReference type="Gene3D" id="3.10.120.10">
    <property type="entry name" value="Cytochrome b5-like heme/steroid binding domain"/>
    <property type="match status" value="1"/>
</dbReference>
<dbReference type="Proteomes" id="UP000623269">
    <property type="component" value="Unassembled WGS sequence"/>
</dbReference>
<sequence>MSHILNETQTKEAQLQVFTPQELAYYDGTEGKPIYVAVNNVVYDLSAAPAWVGGLHNGLIAGQDLTAQFRGCHQGVMDRLLKYPQAGFLRSEDI</sequence>
<dbReference type="Pfam" id="PF00173">
    <property type="entry name" value="Cyt-b5"/>
    <property type="match status" value="1"/>
</dbReference>
<proteinExistence type="predicted"/>
<feature type="domain" description="Cytochrome b5 heme-binding" evidence="1">
    <location>
        <begin position="18"/>
        <end position="90"/>
    </location>
</feature>
<protein>
    <recommendedName>
        <fullName evidence="1">Cytochrome b5 heme-binding domain-containing protein</fullName>
    </recommendedName>
</protein>
<dbReference type="InterPro" id="IPR001199">
    <property type="entry name" value="Cyt_B5-like_heme/steroid-bd"/>
</dbReference>
<name>A0A8J7KZ52_9FIRM</name>
<reference evidence="2" key="1">
    <citation type="submission" date="2020-12" db="EMBL/GenBank/DDBJ databases">
        <title>M. sibirica DSM 26468T genome.</title>
        <authorList>
            <person name="Thieme N."/>
            <person name="Rettenmaier R."/>
            <person name="Zverlov V."/>
            <person name="Liebl W."/>
        </authorList>
    </citation>
    <scope>NUCLEOTIDE SEQUENCE</scope>
    <source>
        <strain evidence="2">DSM 26468</strain>
    </source>
</reference>
<gene>
    <name evidence="2" type="ORF">I5677_00635</name>
</gene>
<dbReference type="InterPro" id="IPR036400">
    <property type="entry name" value="Cyt_B5-like_heme/steroid_sf"/>
</dbReference>
<evidence type="ECO:0000313" key="3">
    <source>
        <dbReference type="Proteomes" id="UP000623269"/>
    </source>
</evidence>
<dbReference type="EMBL" id="JAEAGR010000001">
    <property type="protein sequence ID" value="MBH1939393.1"/>
    <property type="molecule type" value="Genomic_DNA"/>
</dbReference>
<evidence type="ECO:0000259" key="1">
    <source>
        <dbReference type="SMART" id="SM01117"/>
    </source>
</evidence>
<organism evidence="2 3">
    <name type="scientific">Mobilitalea sibirica</name>
    <dbReference type="NCBI Taxonomy" id="1462919"/>
    <lineage>
        <taxon>Bacteria</taxon>
        <taxon>Bacillati</taxon>
        <taxon>Bacillota</taxon>
        <taxon>Clostridia</taxon>
        <taxon>Lachnospirales</taxon>
        <taxon>Lachnospiraceae</taxon>
        <taxon>Mobilitalea</taxon>
    </lineage>
</organism>
<keyword evidence="3" id="KW-1185">Reference proteome</keyword>
<dbReference type="SMART" id="SM01117">
    <property type="entry name" value="Cyt-b5"/>
    <property type="match status" value="1"/>
</dbReference>